<comment type="similarity">
    <text evidence="1 7">Belongs to the DNA photolyase class-1 family.</text>
</comment>
<dbReference type="Gene3D" id="1.10.579.10">
    <property type="entry name" value="DNA Cyclobutane Dipyrimidine Photolyase, subunit A, domain 3"/>
    <property type="match status" value="1"/>
</dbReference>
<keyword evidence="4 7" id="KW-0157">Chromophore</keyword>
<dbReference type="SUPFAM" id="SSF48173">
    <property type="entry name" value="Cryptochrome/photolyase FAD-binding domain"/>
    <property type="match status" value="1"/>
</dbReference>
<dbReference type="InterPro" id="IPR014133">
    <property type="entry name" value="Cry_DASH"/>
</dbReference>
<dbReference type="PANTHER" id="PTHR11455:SF22">
    <property type="entry name" value="CRYPTOCHROME DASH"/>
    <property type="match status" value="1"/>
</dbReference>
<feature type="domain" description="Photolyase/cryptochrome alpha/beta" evidence="9">
    <location>
        <begin position="40"/>
        <end position="234"/>
    </location>
</feature>
<dbReference type="GO" id="GO:0071949">
    <property type="term" value="F:FAD binding"/>
    <property type="evidence" value="ECO:0007669"/>
    <property type="project" value="TreeGrafter"/>
</dbReference>
<dbReference type="InterPro" id="IPR036155">
    <property type="entry name" value="Crypto/Photolyase_N_sf"/>
</dbReference>
<dbReference type="InterPro" id="IPR014729">
    <property type="entry name" value="Rossmann-like_a/b/a_fold"/>
</dbReference>
<organism evidence="10 11">
    <name type="scientific">Trematosphaeria pertusa</name>
    <dbReference type="NCBI Taxonomy" id="390896"/>
    <lineage>
        <taxon>Eukaryota</taxon>
        <taxon>Fungi</taxon>
        <taxon>Dikarya</taxon>
        <taxon>Ascomycota</taxon>
        <taxon>Pezizomycotina</taxon>
        <taxon>Dothideomycetes</taxon>
        <taxon>Pleosporomycetidae</taxon>
        <taxon>Pleosporales</taxon>
        <taxon>Massarineae</taxon>
        <taxon>Trematosphaeriaceae</taxon>
        <taxon>Trematosphaeria</taxon>
    </lineage>
</organism>
<dbReference type="GO" id="GO:0000719">
    <property type="term" value="P:photoreactive repair"/>
    <property type="evidence" value="ECO:0007669"/>
    <property type="project" value="TreeGrafter"/>
</dbReference>
<dbReference type="Pfam" id="PF03441">
    <property type="entry name" value="FAD_binding_7"/>
    <property type="match status" value="1"/>
</dbReference>
<evidence type="ECO:0000256" key="6">
    <source>
        <dbReference type="PIRSR" id="PIRSR602081-2"/>
    </source>
</evidence>
<dbReference type="InterPro" id="IPR005101">
    <property type="entry name" value="Cryptochr/Photolyase_FAD-bd"/>
</dbReference>
<keyword evidence="11" id="KW-1185">Reference proteome</keyword>
<evidence type="ECO:0000256" key="4">
    <source>
        <dbReference type="ARBA" id="ARBA00022991"/>
    </source>
</evidence>
<proteinExistence type="inferred from homology"/>
<accession>A0A6A6J3N0</accession>
<evidence type="ECO:0000256" key="3">
    <source>
        <dbReference type="ARBA" id="ARBA00022827"/>
    </source>
</evidence>
<dbReference type="EMBL" id="ML987189">
    <property type="protein sequence ID" value="KAF2257011.1"/>
    <property type="molecule type" value="Genomic_DNA"/>
</dbReference>
<evidence type="ECO:0000256" key="7">
    <source>
        <dbReference type="RuleBase" id="RU367151"/>
    </source>
</evidence>
<keyword evidence="2 5" id="KW-0285">Flavoprotein</keyword>
<dbReference type="Gene3D" id="3.40.50.620">
    <property type="entry name" value="HUPs"/>
    <property type="match status" value="1"/>
</dbReference>
<dbReference type="NCBIfam" id="TIGR02765">
    <property type="entry name" value="crypto_DASH"/>
    <property type="match status" value="1"/>
</dbReference>
<dbReference type="PROSITE" id="PS51257">
    <property type="entry name" value="PROKAR_LIPOPROTEIN"/>
    <property type="match status" value="1"/>
</dbReference>
<evidence type="ECO:0000259" key="9">
    <source>
        <dbReference type="PROSITE" id="PS51645"/>
    </source>
</evidence>
<dbReference type="GO" id="GO:0003684">
    <property type="term" value="F:damaged DNA binding"/>
    <property type="evidence" value="ECO:0007669"/>
    <property type="project" value="TreeGrafter"/>
</dbReference>
<dbReference type="Gene3D" id="1.25.40.80">
    <property type="match status" value="1"/>
</dbReference>
<comment type="cofactor">
    <cofactor evidence="7">
        <name>(6R)-5,10-methylene-5,6,7,8-tetrahydrofolate</name>
        <dbReference type="ChEBI" id="CHEBI:15636"/>
    </cofactor>
    <text evidence="7">Binds 1 5,10-methenyltetrahydrofolate (MTHF) per subunit.</text>
</comment>
<feature type="non-terminal residue" evidence="10">
    <location>
        <position position="667"/>
    </location>
</feature>
<feature type="region of interest" description="Disordered" evidence="8">
    <location>
        <begin position="445"/>
        <end position="469"/>
    </location>
</feature>
<dbReference type="InterPro" id="IPR036134">
    <property type="entry name" value="Crypto/Photolyase_FAD-like_sf"/>
</dbReference>
<gene>
    <name evidence="10" type="ORF">BU26DRAFT_446214</name>
</gene>
<dbReference type="PANTHER" id="PTHR11455">
    <property type="entry name" value="CRYPTOCHROME"/>
    <property type="match status" value="1"/>
</dbReference>
<dbReference type="PRINTS" id="PR00147">
    <property type="entry name" value="DNAPHOTLYASE"/>
</dbReference>
<sequence>MLRRCVTWPLCSQSFCSCCLERETGLSLNDYDGMAGAKPRVLIYLLRRDVRLSDNPVFHAASTYPSMRVSNERSAQNSDTRNQEDPLISQHEVPAFTHLLPVYVFPAHQVEVSGFLPSPTDHSPYPQARSRVARVWRTGPHRAKFMAEGVWDLKERLESLECESGLEVRAGMIGEVVENMLEWYAGDASGRRAEVAGIWITGEEGTEEKDDEADLKRIAEKRGVEFKVWQDDKYYIDDSDLPIDISDLPNVYTTYRKSLEPLRSRPRRTLPTPKQLPPLPPNIPPQKRPFEIPNNLPGLTKALLSPLEDDSTYGLPSSPRWPSNVRSAHPFKGGETVAQDRLSHLISGGAMSSYKSTRNGMLGLDFSTKLSAFLAQGHLTARQIHWAMVDFEEGRGPGKDIAGYGKGENDGTAAVRFELLWRDYMRLCARKFGAKMFSVHGIRVPPRRDQPRPSRKRWKCLSHSGGVGDDPEKTREVFARFRSGRTGIGLVDASNRELFLTGYTSNRARQNVASFLTSQLGIDWRIGAEWYEFLLIDYDMPNNWGNWQYVAGVGNDPREGRVFNPVKQALDYDSQGEYIKAWVPELRGVKLTRSLGPNKEEVDQQRLMGLYQAWRLGEWEKEHLGLRGIEWVEHPLVRIQFSVGRGKGADGGRGRGRGGRGRGRERG</sequence>
<dbReference type="InterPro" id="IPR002081">
    <property type="entry name" value="Cryptochrome/DNA_photolyase_1"/>
</dbReference>
<dbReference type="Proteomes" id="UP000800094">
    <property type="component" value="Unassembled WGS sequence"/>
</dbReference>
<protein>
    <recommendedName>
        <fullName evidence="7">Cryptochrome DASH</fullName>
    </recommendedName>
</protein>
<dbReference type="AlphaFoldDB" id="A0A6A6J3N0"/>
<feature type="binding site" evidence="5">
    <location>
        <position position="354"/>
    </location>
    <ligand>
        <name>FAD</name>
        <dbReference type="ChEBI" id="CHEBI:57692"/>
    </ligand>
</feature>
<evidence type="ECO:0000256" key="2">
    <source>
        <dbReference type="ARBA" id="ARBA00022630"/>
    </source>
</evidence>
<feature type="site" description="Electron transfer via tryptophanyl radical" evidence="6">
    <location>
        <position position="547"/>
    </location>
</feature>
<evidence type="ECO:0000256" key="1">
    <source>
        <dbReference type="ARBA" id="ARBA00005862"/>
    </source>
</evidence>
<dbReference type="SUPFAM" id="SSF52425">
    <property type="entry name" value="Cryptochrome/photolyase, N-terminal domain"/>
    <property type="match status" value="1"/>
</dbReference>
<keyword evidence="3 5" id="KW-0274">FAD</keyword>
<comment type="function">
    <text evidence="7">May have a photoreceptor function.</text>
</comment>
<dbReference type="GeneID" id="54577941"/>
<reference evidence="10" key="1">
    <citation type="journal article" date="2020" name="Stud. Mycol.">
        <title>101 Dothideomycetes genomes: a test case for predicting lifestyles and emergence of pathogens.</title>
        <authorList>
            <person name="Haridas S."/>
            <person name="Albert R."/>
            <person name="Binder M."/>
            <person name="Bloem J."/>
            <person name="Labutti K."/>
            <person name="Salamov A."/>
            <person name="Andreopoulos B."/>
            <person name="Baker S."/>
            <person name="Barry K."/>
            <person name="Bills G."/>
            <person name="Bluhm B."/>
            <person name="Cannon C."/>
            <person name="Castanera R."/>
            <person name="Culley D."/>
            <person name="Daum C."/>
            <person name="Ezra D."/>
            <person name="Gonzalez J."/>
            <person name="Henrissat B."/>
            <person name="Kuo A."/>
            <person name="Liang C."/>
            <person name="Lipzen A."/>
            <person name="Lutzoni F."/>
            <person name="Magnuson J."/>
            <person name="Mondo S."/>
            <person name="Nolan M."/>
            <person name="Ohm R."/>
            <person name="Pangilinan J."/>
            <person name="Park H.-J."/>
            <person name="Ramirez L."/>
            <person name="Alfaro M."/>
            <person name="Sun H."/>
            <person name="Tritt A."/>
            <person name="Yoshinaga Y."/>
            <person name="Zwiers L.-H."/>
            <person name="Turgeon B."/>
            <person name="Goodwin S."/>
            <person name="Spatafora J."/>
            <person name="Crous P."/>
            <person name="Grigoriev I."/>
        </authorList>
    </citation>
    <scope>NUCLEOTIDE SEQUENCE</scope>
    <source>
        <strain evidence="10">CBS 122368</strain>
    </source>
</reference>
<dbReference type="GO" id="GO:0003904">
    <property type="term" value="F:deoxyribodipyrimidine photo-lyase activity"/>
    <property type="evidence" value="ECO:0007669"/>
    <property type="project" value="TreeGrafter"/>
</dbReference>
<evidence type="ECO:0000313" key="10">
    <source>
        <dbReference type="EMBL" id="KAF2257011.1"/>
    </source>
</evidence>
<feature type="region of interest" description="Disordered" evidence="8">
    <location>
        <begin position="263"/>
        <end position="287"/>
    </location>
</feature>
<evidence type="ECO:0000256" key="8">
    <source>
        <dbReference type="SAM" id="MobiDB-lite"/>
    </source>
</evidence>
<feature type="compositionally biased region" description="Pro residues" evidence="8">
    <location>
        <begin position="274"/>
        <end position="287"/>
    </location>
</feature>
<feature type="binding site" evidence="5">
    <location>
        <begin position="537"/>
        <end position="539"/>
    </location>
    <ligand>
        <name>FAD</name>
        <dbReference type="ChEBI" id="CHEBI:57692"/>
    </ligand>
</feature>
<dbReference type="OrthoDB" id="435881at2759"/>
<evidence type="ECO:0000256" key="5">
    <source>
        <dbReference type="PIRSR" id="PIRSR602081-1"/>
    </source>
</evidence>
<feature type="site" description="Electron transfer via tryptophanyl radical" evidence="6">
    <location>
        <position position="458"/>
    </location>
</feature>
<evidence type="ECO:0000313" key="11">
    <source>
        <dbReference type="Proteomes" id="UP000800094"/>
    </source>
</evidence>
<comment type="cofactor">
    <cofactor evidence="5 7">
        <name>FAD</name>
        <dbReference type="ChEBI" id="CHEBI:57692"/>
    </cofactor>
    <text evidence="5 7">Binds 1 FAD per subunit.</text>
</comment>
<feature type="binding site" evidence="5">
    <location>
        <begin position="367"/>
        <end position="371"/>
    </location>
    <ligand>
        <name>FAD</name>
        <dbReference type="ChEBI" id="CHEBI:57692"/>
    </ligand>
</feature>
<dbReference type="PROSITE" id="PS51645">
    <property type="entry name" value="PHR_CRY_ALPHA_BETA"/>
    <property type="match status" value="1"/>
</dbReference>
<dbReference type="Pfam" id="PF00875">
    <property type="entry name" value="DNA_photolyase"/>
    <property type="match status" value="1"/>
</dbReference>
<feature type="region of interest" description="Disordered" evidence="8">
    <location>
        <begin position="646"/>
        <end position="667"/>
    </location>
</feature>
<dbReference type="RefSeq" id="XP_033692015.1">
    <property type="nucleotide sequence ID" value="XM_033824611.1"/>
</dbReference>
<name>A0A6A6J3N0_9PLEO</name>
<dbReference type="InterPro" id="IPR006050">
    <property type="entry name" value="DNA_photolyase_N"/>
</dbReference>
<feature type="site" description="Electron transfer via tryptophanyl radical" evidence="6">
    <location>
        <position position="524"/>
    </location>
</feature>